<feature type="chain" id="PRO_5045790342" description="DUF4397 domain-containing protein" evidence="1">
    <location>
        <begin position="24"/>
        <end position="261"/>
    </location>
</feature>
<dbReference type="PROSITE" id="PS51257">
    <property type="entry name" value="PROKAR_LIPOPROTEIN"/>
    <property type="match status" value="1"/>
</dbReference>
<dbReference type="Proteomes" id="UP001500298">
    <property type="component" value="Unassembled WGS sequence"/>
</dbReference>
<evidence type="ECO:0000313" key="2">
    <source>
        <dbReference type="EMBL" id="GAA4830912.1"/>
    </source>
</evidence>
<sequence>MNIKYFFLLAIISGLLFSCGEYNDDTPPTLEDFRVNNSTENAVIDELDITDALIISGFFQDDLALYSYTLSVNPLGDTPDNFQYPSLISFDTTFFIGGAQTKIFREIALGSNQIASGNYQLTINFEDDAENQGIPQSIDFEVINQAPSISLFNFPFGEDTIFIPAGEFTLEGNLDDRDKNLSSIGVVLLERTFNPEEINPDSAFIEEVIDVRTITVEGTPQGFSELYTLSPNGPNQTYSFLIRGTDSTALSNQVTVSVIAE</sequence>
<dbReference type="EMBL" id="BAABJX010000022">
    <property type="protein sequence ID" value="GAA4830912.1"/>
    <property type="molecule type" value="Genomic_DNA"/>
</dbReference>
<keyword evidence="3" id="KW-1185">Reference proteome</keyword>
<proteinExistence type="predicted"/>
<organism evidence="2 3">
    <name type="scientific">Algivirga pacifica</name>
    <dbReference type="NCBI Taxonomy" id="1162670"/>
    <lineage>
        <taxon>Bacteria</taxon>
        <taxon>Pseudomonadati</taxon>
        <taxon>Bacteroidota</taxon>
        <taxon>Cytophagia</taxon>
        <taxon>Cytophagales</taxon>
        <taxon>Flammeovirgaceae</taxon>
        <taxon>Algivirga</taxon>
    </lineage>
</organism>
<feature type="signal peptide" evidence="1">
    <location>
        <begin position="1"/>
        <end position="23"/>
    </location>
</feature>
<comment type="caution">
    <text evidence="2">The sequence shown here is derived from an EMBL/GenBank/DDBJ whole genome shotgun (WGS) entry which is preliminary data.</text>
</comment>
<protein>
    <recommendedName>
        <fullName evidence="4">DUF4397 domain-containing protein</fullName>
    </recommendedName>
</protein>
<evidence type="ECO:0008006" key="4">
    <source>
        <dbReference type="Google" id="ProtNLM"/>
    </source>
</evidence>
<gene>
    <name evidence="2" type="ORF">GCM10023331_15280</name>
</gene>
<keyword evidence="1" id="KW-0732">Signal</keyword>
<reference evidence="3" key="1">
    <citation type="journal article" date="2019" name="Int. J. Syst. Evol. Microbiol.">
        <title>The Global Catalogue of Microorganisms (GCM) 10K type strain sequencing project: providing services to taxonomists for standard genome sequencing and annotation.</title>
        <authorList>
            <consortium name="The Broad Institute Genomics Platform"/>
            <consortium name="The Broad Institute Genome Sequencing Center for Infectious Disease"/>
            <person name="Wu L."/>
            <person name="Ma J."/>
        </authorList>
    </citation>
    <scope>NUCLEOTIDE SEQUENCE [LARGE SCALE GENOMIC DNA]</scope>
    <source>
        <strain evidence="3">JCM 18326</strain>
    </source>
</reference>
<accession>A0ABP9D7Y9</accession>
<dbReference type="RefSeq" id="WP_345370639.1">
    <property type="nucleotide sequence ID" value="NZ_BAABJX010000022.1"/>
</dbReference>
<evidence type="ECO:0000313" key="3">
    <source>
        <dbReference type="Proteomes" id="UP001500298"/>
    </source>
</evidence>
<name>A0ABP9D7Y9_9BACT</name>
<evidence type="ECO:0000256" key="1">
    <source>
        <dbReference type="SAM" id="SignalP"/>
    </source>
</evidence>